<keyword evidence="9 10" id="KW-0472">Membrane</keyword>
<keyword evidence="3 10" id="KW-0813">Transport</keyword>
<protein>
    <recommendedName>
        <fullName evidence="10">Vacuolar calcium ion transporter</fullName>
    </recommendedName>
</protein>
<dbReference type="PANTHER" id="PTHR31503:SF22">
    <property type="entry name" value="VACUOLAR CALCIUM ION TRANSPORTER"/>
    <property type="match status" value="1"/>
</dbReference>
<evidence type="ECO:0000256" key="7">
    <source>
        <dbReference type="ARBA" id="ARBA00022989"/>
    </source>
</evidence>
<evidence type="ECO:0000313" key="14">
    <source>
        <dbReference type="Proteomes" id="UP000054845"/>
    </source>
</evidence>
<dbReference type="Pfam" id="PF01699">
    <property type="entry name" value="Na_Ca_ex"/>
    <property type="match status" value="2"/>
</dbReference>
<feature type="transmembrane region" description="Helical" evidence="10">
    <location>
        <begin position="116"/>
        <end position="135"/>
    </location>
</feature>
<comment type="subcellular location">
    <subcellularLocation>
        <location evidence="1">Endomembrane system</location>
        <topology evidence="1">Multi-pass membrane protein</topology>
    </subcellularLocation>
    <subcellularLocation>
        <location evidence="10">Vacuole membrane</location>
    </subcellularLocation>
</comment>
<feature type="region of interest" description="Disordered" evidence="11">
    <location>
        <begin position="1"/>
        <end position="41"/>
    </location>
</feature>
<dbReference type="OrthoDB" id="1699231at2759"/>
<organism evidence="13 14">
    <name type="scientific">Ceraceosorus bombacis</name>
    <dbReference type="NCBI Taxonomy" id="401625"/>
    <lineage>
        <taxon>Eukaryota</taxon>
        <taxon>Fungi</taxon>
        <taxon>Dikarya</taxon>
        <taxon>Basidiomycota</taxon>
        <taxon>Ustilaginomycotina</taxon>
        <taxon>Exobasidiomycetes</taxon>
        <taxon>Ceraceosorales</taxon>
        <taxon>Ceraceosoraceae</taxon>
        <taxon>Ceraceosorus</taxon>
    </lineage>
</organism>
<dbReference type="InterPro" id="IPR044880">
    <property type="entry name" value="NCX_ion-bd_dom_sf"/>
</dbReference>
<evidence type="ECO:0000256" key="10">
    <source>
        <dbReference type="RuleBase" id="RU365028"/>
    </source>
</evidence>
<feature type="transmembrane region" description="Helical" evidence="10">
    <location>
        <begin position="79"/>
        <end position="96"/>
    </location>
</feature>
<proteinExistence type="inferred from homology"/>
<feature type="transmembrane region" description="Helical" evidence="10">
    <location>
        <begin position="377"/>
        <end position="398"/>
    </location>
</feature>
<comment type="function">
    <text evidence="10">Has a role in promoting intracellular calcium ion sequestration via the exchange of calcium ions for hydrogen ions across the vacuolar membrane. Involved also in manganese ion homeostasis via its uptake into the vacuole.</text>
</comment>
<dbReference type="InterPro" id="IPR004798">
    <property type="entry name" value="CAX-like"/>
</dbReference>
<dbReference type="GO" id="GO:0000329">
    <property type="term" value="C:fungal-type vacuole membrane"/>
    <property type="evidence" value="ECO:0007669"/>
    <property type="project" value="TreeGrafter"/>
</dbReference>
<evidence type="ECO:0000256" key="6">
    <source>
        <dbReference type="ARBA" id="ARBA00022837"/>
    </source>
</evidence>
<keyword evidence="4 10" id="KW-0109">Calcium transport</keyword>
<feature type="domain" description="Sodium/calcium exchanger membrane region" evidence="12">
    <location>
        <begin position="82"/>
        <end position="252"/>
    </location>
</feature>
<keyword evidence="10" id="KW-0050">Antiport</keyword>
<dbReference type="GO" id="GO:0006874">
    <property type="term" value="P:intracellular calcium ion homeostasis"/>
    <property type="evidence" value="ECO:0007669"/>
    <property type="project" value="TreeGrafter"/>
</dbReference>
<dbReference type="NCBIfam" id="TIGR00846">
    <property type="entry name" value="caca2"/>
    <property type="match status" value="1"/>
</dbReference>
<feature type="domain" description="Sodium/calcium exchanger membrane region" evidence="12">
    <location>
        <begin position="280"/>
        <end position="422"/>
    </location>
</feature>
<name>A0A0P1BC16_9BASI</name>
<keyword evidence="7 10" id="KW-1133">Transmembrane helix</keyword>
<keyword evidence="5 10" id="KW-0812">Transmembrane</keyword>
<evidence type="ECO:0000256" key="2">
    <source>
        <dbReference type="ARBA" id="ARBA00008170"/>
    </source>
</evidence>
<keyword evidence="8 10" id="KW-0406">Ion transport</keyword>
<evidence type="ECO:0000256" key="4">
    <source>
        <dbReference type="ARBA" id="ARBA00022568"/>
    </source>
</evidence>
<dbReference type="PANTHER" id="PTHR31503">
    <property type="entry name" value="VACUOLAR CALCIUM ION TRANSPORTER"/>
    <property type="match status" value="1"/>
</dbReference>
<feature type="transmembrane region" description="Helical" evidence="10">
    <location>
        <begin position="228"/>
        <end position="250"/>
    </location>
</feature>
<evidence type="ECO:0000313" key="13">
    <source>
        <dbReference type="EMBL" id="CEH13548.1"/>
    </source>
</evidence>
<evidence type="ECO:0000256" key="3">
    <source>
        <dbReference type="ARBA" id="ARBA00022448"/>
    </source>
</evidence>
<dbReference type="STRING" id="401625.A0A0P1BC16"/>
<feature type="transmembrane region" description="Helical" evidence="10">
    <location>
        <begin position="405"/>
        <end position="424"/>
    </location>
</feature>
<evidence type="ECO:0000256" key="5">
    <source>
        <dbReference type="ARBA" id="ARBA00022692"/>
    </source>
</evidence>
<dbReference type="InterPro" id="IPR004837">
    <property type="entry name" value="NaCa_Exmemb"/>
</dbReference>
<dbReference type="EMBL" id="CCYA01000221">
    <property type="protein sequence ID" value="CEH13548.1"/>
    <property type="molecule type" value="Genomic_DNA"/>
</dbReference>
<dbReference type="NCBIfam" id="TIGR00378">
    <property type="entry name" value="cax"/>
    <property type="match status" value="1"/>
</dbReference>
<keyword evidence="6 10" id="KW-0106">Calcium</keyword>
<evidence type="ECO:0000259" key="12">
    <source>
        <dbReference type="Pfam" id="PF01699"/>
    </source>
</evidence>
<sequence length="426" mass="45377">MAPSERTPLASGQPEEHRNSALPLHRPSSYPAATGGPSESHSTSSPTLLSSFRWLIFSSWLNILLVFVPLGFLAEKLHWGAATIFTLNFLAIVPLAKLLGDATEQASLKLGQTLGGLLNATFGNAVELIVGIVALTQGQLRIVQTSLIGSILSNILLVLGMSFVAGGIYKDENLFQTTAAQASGSIMTLGTVAVALPAAYQSSITMHTLLANAGQGELKGPNKDPEQGLLFISRGTSIILLVIYAIYLVFQLKTHAYLFEADQNNEDEEEETPNMTPIAAVIGLGLVTVVTSFNADYLVGAIDEVAQEYKIPKAFIGTILLPIVGNAAEHVTSVWMAAKDRLDLSLAVALGSSIQIAIGLIPTLVLVGWAIDQPLTLYFQTFETVVLIASVVLVNSLIQDGRSNYIEGVMLCALYAVAAISFWVEP</sequence>
<dbReference type="GO" id="GO:0012505">
    <property type="term" value="C:endomembrane system"/>
    <property type="evidence" value="ECO:0007669"/>
    <property type="project" value="UniProtKB-SubCell"/>
</dbReference>
<dbReference type="AlphaFoldDB" id="A0A0P1BC16"/>
<reference evidence="13 14" key="1">
    <citation type="submission" date="2014-09" db="EMBL/GenBank/DDBJ databases">
        <authorList>
            <person name="Magalhaes I.L.F."/>
            <person name="Oliveira U."/>
            <person name="Santos F.R."/>
            <person name="Vidigal T.H.D.A."/>
            <person name="Brescovit A.D."/>
            <person name="Santos A.J."/>
        </authorList>
    </citation>
    <scope>NUCLEOTIDE SEQUENCE [LARGE SCALE GENOMIC DNA]</scope>
</reference>
<keyword evidence="14" id="KW-1185">Reference proteome</keyword>
<accession>A0A0P1BC16</accession>
<evidence type="ECO:0000256" key="9">
    <source>
        <dbReference type="ARBA" id="ARBA00023136"/>
    </source>
</evidence>
<feature type="transmembrane region" description="Helical" evidence="10">
    <location>
        <begin position="346"/>
        <end position="371"/>
    </location>
</feature>
<evidence type="ECO:0000256" key="8">
    <source>
        <dbReference type="ARBA" id="ARBA00023065"/>
    </source>
</evidence>
<comment type="similarity">
    <text evidence="2 10">Belongs to the Ca(2+):cation antiporter (CaCA) (TC 2.A.19) family.</text>
</comment>
<evidence type="ECO:0000256" key="1">
    <source>
        <dbReference type="ARBA" id="ARBA00004127"/>
    </source>
</evidence>
<comment type="caution">
    <text evidence="10">Lacks conserved residue(s) required for the propagation of feature annotation.</text>
</comment>
<keyword evidence="10" id="KW-0926">Vacuole</keyword>
<dbReference type="Gene3D" id="1.20.1420.30">
    <property type="entry name" value="NCX, central ion-binding region"/>
    <property type="match status" value="1"/>
</dbReference>
<evidence type="ECO:0000256" key="11">
    <source>
        <dbReference type="SAM" id="MobiDB-lite"/>
    </source>
</evidence>
<dbReference type="Proteomes" id="UP000054845">
    <property type="component" value="Unassembled WGS sequence"/>
</dbReference>
<dbReference type="InterPro" id="IPR004713">
    <property type="entry name" value="CaH_exchang"/>
</dbReference>
<feature type="transmembrane region" description="Helical" evidence="10">
    <location>
        <begin position="52"/>
        <end position="72"/>
    </location>
</feature>
<feature type="transmembrane region" description="Helical" evidence="10">
    <location>
        <begin position="147"/>
        <end position="169"/>
    </location>
</feature>
<dbReference type="GO" id="GO:0015369">
    <property type="term" value="F:calcium:proton antiporter activity"/>
    <property type="evidence" value="ECO:0007669"/>
    <property type="project" value="UniProtKB-UniRule"/>
</dbReference>